<comment type="caution">
    <text evidence="6">The sequence shown here is derived from an EMBL/GenBank/DDBJ whole genome shotgun (WGS) entry which is preliminary data.</text>
</comment>
<dbReference type="GO" id="GO:0005739">
    <property type="term" value="C:mitochondrion"/>
    <property type="evidence" value="ECO:0007669"/>
    <property type="project" value="TreeGrafter"/>
</dbReference>
<dbReference type="Pfam" id="PF00929">
    <property type="entry name" value="RNase_T"/>
    <property type="match status" value="1"/>
</dbReference>
<protein>
    <submittedName>
        <fullName evidence="6">Oligoribonuclease, mitochondrial-like</fullName>
    </submittedName>
</protein>
<sequence>MSTAAVDADLDSSRLVWVDLEMTGLNVEKERIIEIACLVTEGDLTIVAKGPNIVIHQSDELLNSMDEWCTEHHGQSGLTEAVRNSKVSTEEAEAKVLKFVSQHVPQGKCPLAGNSVGTDKLFLDRFMPRLAKYLHYRVVDVSTVKELCRRWYPEDFKRAPSKKLTHRAMDDILESIEELKFYKYTVFKS</sequence>
<reference evidence="6 7" key="1">
    <citation type="journal article" date="2021" name="Elife">
        <title>Chloroplast acquisition without the gene transfer in kleptoplastic sea slugs, Plakobranchus ocellatus.</title>
        <authorList>
            <person name="Maeda T."/>
            <person name="Takahashi S."/>
            <person name="Yoshida T."/>
            <person name="Shimamura S."/>
            <person name="Takaki Y."/>
            <person name="Nagai Y."/>
            <person name="Toyoda A."/>
            <person name="Suzuki Y."/>
            <person name="Arimoto A."/>
            <person name="Ishii H."/>
            <person name="Satoh N."/>
            <person name="Nishiyama T."/>
            <person name="Hasebe M."/>
            <person name="Maruyama T."/>
            <person name="Minagawa J."/>
            <person name="Obokata J."/>
            <person name="Shigenobu S."/>
        </authorList>
    </citation>
    <scope>NUCLEOTIDE SEQUENCE [LARGE SCALE GENOMIC DNA]</scope>
</reference>
<name>A0AAV4BZA9_9GAST</name>
<dbReference type="PANTHER" id="PTHR11046:SF0">
    <property type="entry name" value="OLIGORIBONUCLEASE, MITOCHONDRIAL"/>
    <property type="match status" value="1"/>
</dbReference>
<dbReference type="GO" id="GO:0000175">
    <property type="term" value="F:3'-5'-RNA exonuclease activity"/>
    <property type="evidence" value="ECO:0007669"/>
    <property type="project" value="InterPro"/>
</dbReference>
<dbReference type="NCBIfam" id="NF003765">
    <property type="entry name" value="PRK05359.1"/>
    <property type="match status" value="1"/>
</dbReference>
<keyword evidence="4" id="KW-0269">Exonuclease</keyword>
<comment type="similarity">
    <text evidence="1">Belongs to the oligoribonuclease family.</text>
</comment>
<accession>A0AAV4BZA9</accession>
<evidence type="ECO:0000259" key="5">
    <source>
        <dbReference type="SMART" id="SM00479"/>
    </source>
</evidence>
<dbReference type="InterPro" id="IPR012337">
    <property type="entry name" value="RNaseH-like_sf"/>
</dbReference>
<evidence type="ECO:0000256" key="3">
    <source>
        <dbReference type="ARBA" id="ARBA00022801"/>
    </source>
</evidence>
<dbReference type="InterPro" id="IPR036397">
    <property type="entry name" value="RNaseH_sf"/>
</dbReference>
<keyword evidence="3" id="KW-0378">Hydrolase</keyword>
<dbReference type="InterPro" id="IPR022894">
    <property type="entry name" value="Oligoribonuclease"/>
</dbReference>
<dbReference type="Gene3D" id="3.30.420.10">
    <property type="entry name" value="Ribonuclease H-like superfamily/Ribonuclease H"/>
    <property type="match status" value="1"/>
</dbReference>
<evidence type="ECO:0000313" key="6">
    <source>
        <dbReference type="EMBL" id="GFO24665.1"/>
    </source>
</evidence>
<dbReference type="GO" id="GO:0003676">
    <property type="term" value="F:nucleic acid binding"/>
    <property type="evidence" value="ECO:0007669"/>
    <property type="project" value="InterPro"/>
</dbReference>
<dbReference type="HAMAP" id="MF_00045">
    <property type="entry name" value="Oligoribonuclease"/>
    <property type="match status" value="1"/>
</dbReference>
<organism evidence="6 7">
    <name type="scientific">Plakobranchus ocellatus</name>
    <dbReference type="NCBI Taxonomy" id="259542"/>
    <lineage>
        <taxon>Eukaryota</taxon>
        <taxon>Metazoa</taxon>
        <taxon>Spiralia</taxon>
        <taxon>Lophotrochozoa</taxon>
        <taxon>Mollusca</taxon>
        <taxon>Gastropoda</taxon>
        <taxon>Heterobranchia</taxon>
        <taxon>Euthyneura</taxon>
        <taxon>Panpulmonata</taxon>
        <taxon>Sacoglossa</taxon>
        <taxon>Placobranchoidea</taxon>
        <taxon>Plakobranchidae</taxon>
        <taxon>Plakobranchus</taxon>
    </lineage>
</organism>
<evidence type="ECO:0000256" key="1">
    <source>
        <dbReference type="ARBA" id="ARBA00009921"/>
    </source>
</evidence>
<dbReference type="FunFam" id="3.30.420.10:FF:000003">
    <property type="entry name" value="Oligoribonuclease"/>
    <property type="match status" value="1"/>
</dbReference>
<feature type="domain" description="Exonuclease" evidence="5">
    <location>
        <begin position="14"/>
        <end position="188"/>
    </location>
</feature>
<dbReference type="SMART" id="SM00479">
    <property type="entry name" value="EXOIII"/>
    <property type="match status" value="1"/>
</dbReference>
<dbReference type="PANTHER" id="PTHR11046">
    <property type="entry name" value="OLIGORIBONUCLEASE, MITOCHONDRIAL"/>
    <property type="match status" value="1"/>
</dbReference>
<keyword evidence="7" id="KW-1185">Reference proteome</keyword>
<evidence type="ECO:0000256" key="2">
    <source>
        <dbReference type="ARBA" id="ARBA00022722"/>
    </source>
</evidence>
<dbReference type="SUPFAM" id="SSF53098">
    <property type="entry name" value="Ribonuclease H-like"/>
    <property type="match status" value="1"/>
</dbReference>
<dbReference type="InterPro" id="IPR013520">
    <property type="entry name" value="Ribonucl_H"/>
</dbReference>
<dbReference type="EMBL" id="BLXT01005617">
    <property type="protein sequence ID" value="GFO24665.1"/>
    <property type="molecule type" value="Genomic_DNA"/>
</dbReference>
<keyword evidence="2" id="KW-0540">Nuclease</keyword>
<evidence type="ECO:0000313" key="7">
    <source>
        <dbReference type="Proteomes" id="UP000735302"/>
    </source>
</evidence>
<dbReference type="CDD" id="cd06135">
    <property type="entry name" value="Orn"/>
    <property type="match status" value="1"/>
</dbReference>
<dbReference type="AlphaFoldDB" id="A0AAV4BZA9"/>
<gene>
    <name evidence="6" type="ORF">PoB_005117000</name>
</gene>
<proteinExistence type="inferred from homology"/>
<dbReference type="Proteomes" id="UP000735302">
    <property type="component" value="Unassembled WGS sequence"/>
</dbReference>
<evidence type="ECO:0000256" key="4">
    <source>
        <dbReference type="ARBA" id="ARBA00022839"/>
    </source>
</evidence>